<keyword evidence="3" id="KW-0808">Transferase</keyword>
<dbReference type="InterPro" id="IPR013579">
    <property type="entry name" value="FAST_2"/>
</dbReference>
<gene>
    <name evidence="3" type="ORF">SUZIE_139200</name>
</gene>
<organism evidence="3 4">
    <name type="scientific">Sciurus carolinensis</name>
    <name type="common">Eastern gray squirrel</name>
    <dbReference type="NCBI Taxonomy" id="30640"/>
    <lineage>
        <taxon>Eukaryota</taxon>
        <taxon>Metazoa</taxon>
        <taxon>Chordata</taxon>
        <taxon>Craniata</taxon>
        <taxon>Vertebrata</taxon>
        <taxon>Euteleostomi</taxon>
        <taxon>Mammalia</taxon>
        <taxon>Eutheria</taxon>
        <taxon>Euarchontoglires</taxon>
        <taxon>Glires</taxon>
        <taxon>Rodentia</taxon>
        <taxon>Sciuromorpha</taxon>
        <taxon>Sciuridae</taxon>
        <taxon>Sciurinae</taxon>
        <taxon>Sciurini</taxon>
        <taxon>Sciurus</taxon>
    </lineage>
</organism>
<proteinExistence type="predicted"/>
<feature type="region of interest" description="Disordered" evidence="1">
    <location>
        <begin position="431"/>
        <end position="451"/>
    </location>
</feature>
<dbReference type="AlphaFoldDB" id="A0AA41SXF6"/>
<reference evidence="3" key="1">
    <citation type="submission" date="2020-03" db="EMBL/GenBank/DDBJ databases">
        <title>Studies in the Genomics of Life Span.</title>
        <authorList>
            <person name="Glass D."/>
        </authorList>
    </citation>
    <scope>NUCLEOTIDE SEQUENCE</scope>
    <source>
        <strain evidence="3">SUZIE</strain>
        <tissue evidence="3">Muscle</tissue>
    </source>
</reference>
<dbReference type="Pfam" id="PF08368">
    <property type="entry name" value="FAST_2"/>
    <property type="match status" value="1"/>
</dbReference>
<feature type="region of interest" description="Disordered" evidence="1">
    <location>
        <begin position="385"/>
        <end position="409"/>
    </location>
</feature>
<comment type="caution">
    <text evidence="3">The sequence shown here is derived from an EMBL/GenBank/DDBJ whole genome shotgun (WGS) entry which is preliminary data.</text>
</comment>
<dbReference type="GO" id="GO:0016301">
    <property type="term" value="F:kinase activity"/>
    <property type="evidence" value="ECO:0007669"/>
    <property type="project" value="UniProtKB-KW"/>
</dbReference>
<keyword evidence="3" id="KW-0418">Kinase</keyword>
<evidence type="ECO:0000313" key="4">
    <source>
        <dbReference type="Proteomes" id="UP001166674"/>
    </source>
</evidence>
<feature type="compositionally biased region" description="Basic and acidic residues" evidence="1">
    <location>
        <begin position="397"/>
        <end position="406"/>
    </location>
</feature>
<protein>
    <submittedName>
        <fullName evidence="3">FAST kinase domain-containing protein 5</fullName>
    </submittedName>
</protein>
<name>A0AA41SXF6_SCICA</name>
<feature type="domain" description="FAST kinase-like protein subdomain 2" evidence="2">
    <location>
        <begin position="2"/>
        <end position="82"/>
    </location>
</feature>
<evidence type="ECO:0000256" key="1">
    <source>
        <dbReference type="SAM" id="MobiDB-lite"/>
    </source>
</evidence>
<evidence type="ECO:0000313" key="3">
    <source>
        <dbReference type="EMBL" id="MBZ3876690.1"/>
    </source>
</evidence>
<evidence type="ECO:0000259" key="2">
    <source>
        <dbReference type="Pfam" id="PF08368"/>
    </source>
</evidence>
<dbReference type="EMBL" id="JAATJV010280100">
    <property type="protein sequence ID" value="MBZ3876690.1"/>
    <property type="molecule type" value="Genomic_DNA"/>
</dbReference>
<feature type="compositionally biased region" description="Polar residues" evidence="1">
    <location>
        <begin position="432"/>
        <end position="441"/>
    </location>
</feature>
<accession>A0AA41SXF6</accession>
<sequence>MVLECPDYTGSHLSSYLQQETYAKFWNLARNDMSSKPEFLEVLFLLENILGGPQYIKHCVILPHTLSSDLEVQLDVNMKPLPFNREVIPTEDAAKLRLKHIGVSLTDDFFPLLKEKARGHFQGKIESETLQQPMKTEKKSLGDSLCNMTDILVTVDMTGLCPSAHVQAPPVKLAIQLTDKNQYCYGSINLLGLHNMKMWQLHPRCHAGLDPLLLARSSKFRFHLRLFLSTYEGIFFFPIEFLTSMLQMCPDTDALYAPMMTLVPRNKNFSKNAQNLFLMRRDMATQKIARDDGLCVCWIHGQAQDFCILFNTHQYSAGFRLLSCTFPHHMATKNQTKSSETDCEDPSIFKSPKKTTLFTFQIPETSMMDKSHSTVAVATPGRAMTTQCHSHKPSQVADRDTSHVDETCSGDEYVPMNTLPSILLAMERAGRNAQNSHNPRSPGSPHFVPPSCSPAALLSHKDLIRGSKIQPPALNCSLKSGHRGKYTLSLSHLLTISRSLFALSGIRWILDLGISHWISH</sequence>
<keyword evidence="4" id="KW-1185">Reference proteome</keyword>
<dbReference type="Proteomes" id="UP001166674">
    <property type="component" value="Unassembled WGS sequence"/>
</dbReference>